<protein>
    <submittedName>
        <fullName evidence="4">Methyltransferase</fullName>
    </submittedName>
</protein>
<evidence type="ECO:0000256" key="1">
    <source>
        <dbReference type="ARBA" id="ARBA00022603"/>
    </source>
</evidence>
<evidence type="ECO:0000313" key="4">
    <source>
        <dbReference type="EMBL" id="KEJ96673.1"/>
    </source>
</evidence>
<sequence length="245" mass="26898">MSEGAELTHDAFLGGQVMLWQPRTGYRAGLDPVLLAASVPAQSGQSVLDLGCGAGAAALCLGARVPGLDLHGVERQPYYADLARRNGLEVTCADLTRLPMPLKERSFDHVIANPPFFDRSASRPSPYVGREGALGEDTALEDWVQVAAKRLRYRGFAHFVHRMARLPDLLAGMRPVLGSIEVLPFSARPGRAPELCIIRARKGGRAEFRLHFPRLLHRGESHLRDAESYTPEIKAVLRDGARLEF</sequence>
<organism evidence="4 5">
    <name type="scientific">Pseudosulfitobacter pseudonitzschiae</name>
    <dbReference type="NCBI Taxonomy" id="1402135"/>
    <lineage>
        <taxon>Bacteria</taxon>
        <taxon>Pseudomonadati</taxon>
        <taxon>Pseudomonadota</taxon>
        <taxon>Alphaproteobacteria</taxon>
        <taxon>Rhodobacterales</taxon>
        <taxon>Roseobacteraceae</taxon>
        <taxon>Pseudosulfitobacter</taxon>
    </lineage>
</organism>
<dbReference type="GO" id="GO:0032259">
    <property type="term" value="P:methylation"/>
    <property type="evidence" value="ECO:0007669"/>
    <property type="project" value="UniProtKB-KW"/>
</dbReference>
<dbReference type="GO" id="GO:0003676">
    <property type="term" value="F:nucleic acid binding"/>
    <property type="evidence" value="ECO:0007669"/>
    <property type="project" value="InterPro"/>
</dbReference>
<dbReference type="PANTHER" id="PTHR47739:SF1">
    <property type="entry name" value="TRNA1(VAL) (ADENINE(37)-N6)-METHYLTRANSFERASE"/>
    <property type="match status" value="1"/>
</dbReference>
<accession>A0A073J247</accession>
<dbReference type="SUPFAM" id="SSF53335">
    <property type="entry name" value="S-adenosyl-L-methionine-dependent methyltransferases"/>
    <property type="match status" value="1"/>
</dbReference>
<proteinExistence type="predicted"/>
<dbReference type="InterPro" id="IPR029063">
    <property type="entry name" value="SAM-dependent_MTases_sf"/>
</dbReference>
<dbReference type="InterPro" id="IPR002052">
    <property type="entry name" value="DNA_methylase_N6_adenine_CS"/>
</dbReference>
<dbReference type="GO" id="GO:0008757">
    <property type="term" value="F:S-adenosylmethionine-dependent methyltransferase activity"/>
    <property type="evidence" value="ECO:0007669"/>
    <property type="project" value="UniProtKB-ARBA"/>
</dbReference>
<dbReference type="Pfam" id="PF05175">
    <property type="entry name" value="MTS"/>
    <property type="match status" value="1"/>
</dbReference>
<keyword evidence="5" id="KW-1185">Reference proteome</keyword>
<evidence type="ECO:0000313" key="5">
    <source>
        <dbReference type="Proteomes" id="UP000027746"/>
    </source>
</evidence>
<dbReference type="AlphaFoldDB" id="A0A073J247"/>
<dbReference type="InterPro" id="IPR050210">
    <property type="entry name" value="tRNA_Adenine-N(6)_MTase"/>
</dbReference>
<keyword evidence="2" id="KW-0949">S-adenosyl-L-methionine</keyword>
<comment type="caution">
    <text evidence="4">The sequence shown here is derived from an EMBL/GenBank/DDBJ whole genome shotgun (WGS) entry which is preliminary data.</text>
</comment>
<evidence type="ECO:0000256" key="2">
    <source>
        <dbReference type="ARBA" id="ARBA00022691"/>
    </source>
</evidence>
<reference evidence="4 5" key="1">
    <citation type="submission" date="2014-01" db="EMBL/GenBank/DDBJ databases">
        <title>Sulfitobacter sp. H3 (MCCC 1A00686) Genome Sequencing.</title>
        <authorList>
            <person name="Lai Q."/>
            <person name="Hong Z."/>
        </authorList>
    </citation>
    <scope>NUCLEOTIDE SEQUENCE [LARGE SCALE GENOMIC DNA]</scope>
    <source>
        <strain evidence="4 5">H3</strain>
    </source>
</reference>
<dbReference type="PROSITE" id="PS00092">
    <property type="entry name" value="N6_MTASE"/>
    <property type="match status" value="1"/>
</dbReference>
<dbReference type="EMBL" id="JAMD01000003">
    <property type="protein sequence ID" value="KEJ96673.1"/>
    <property type="molecule type" value="Genomic_DNA"/>
</dbReference>
<gene>
    <name evidence="4" type="ORF">SUH3_15060</name>
</gene>
<feature type="domain" description="Methyltransferase small" evidence="3">
    <location>
        <begin position="34"/>
        <end position="121"/>
    </location>
</feature>
<dbReference type="PANTHER" id="PTHR47739">
    <property type="entry name" value="TRNA1(VAL) (ADENINE(37)-N6)-METHYLTRANSFERASE"/>
    <property type="match status" value="1"/>
</dbReference>
<dbReference type="GO" id="GO:0008170">
    <property type="term" value="F:N-methyltransferase activity"/>
    <property type="evidence" value="ECO:0007669"/>
    <property type="project" value="UniProtKB-ARBA"/>
</dbReference>
<keyword evidence="4" id="KW-0808">Transferase</keyword>
<dbReference type="Proteomes" id="UP000027746">
    <property type="component" value="Unassembled WGS sequence"/>
</dbReference>
<evidence type="ECO:0000259" key="3">
    <source>
        <dbReference type="Pfam" id="PF05175"/>
    </source>
</evidence>
<dbReference type="InterPro" id="IPR007848">
    <property type="entry name" value="Small_mtfrase_dom"/>
</dbReference>
<dbReference type="Gene3D" id="3.40.50.150">
    <property type="entry name" value="Vaccinia Virus protein VP39"/>
    <property type="match status" value="1"/>
</dbReference>
<name>A0A073J247_9RHOB</name>
<keyword evidence="1 4" id="KW-0489">Methyltransferase</keyword>